<feature type="transmembrane region" description="Helical" evidence="1">
    <location>
        <begin position="507"/>
        <end position="526"/>
    </location>
</feature>
<feature type="transmembrane region" description="Helical" evidence="1">
    <location>
        <begin position="382"/>
        <end position="406"/>
    </location>
</feature>
<keyword evidence="1" id="KW-1133">Transmembrane helix</keyword>
<keyword evidence="1" id="KW-0812">Transmembrane</keyword>
<dbReference type="AlphaFoldDB" id="A0A5N0EJ30"/>
<protein>
    <submittedName>
        <fullName evidence="2">Uncharacterized protein</fullName>
    </submittedName>
</protein>
<evidence type="ECO:0000313" key="2">
    <source>
        <dbReference type="EMBL" id="KAA8889398.1"/>
    </source>
</evidence>
<organism evidence="2 3">
    <name type="scientific">Nocardia colli</name>
    <dbReference type="NCBI Taxonomy" id="2545717"/>
    <lineage>
        <taxon>Bacteria</taxon>
        <taxon>Bacillati</taxon>
        <taxon>Actinomycetota</taxon>
        <taxon>Actinomycetes</taxon>
        <taxon>Mycobacteriales</taxon>
        <taxon>Nocardiaceae</taxon>
        <taxon>Nocardia</taxon>
    </lineage>
</organism>
<comment type="caution">
    <text evidence="2">The sequence shown here is derived from an EMBL/GenBank/DDBJ whole genome shotgun (WGS) entry which is preliminary data.</text>
</comment>
<feature type="transmembrane region" description="Helical" evidence="1">
    <location>
        <begin position="538"/>
        <end position="558"/>
    </location>
</feature>
<accession>A0A5N0EJ30</accession>
<feature type="transmembrane region" description="Helical" evidence="1">
    <location>
        <begin position="307"/>
        <end position="330"/>
    </location>
</feature>
<gene>
    <name evidence="2" type="ORF">F3087_10755</name>
</gene>
<feature type="transmembrane region" description="Helical" evidence="1">
    <location>
        <begin position="239"/>
        <end position="264"/>
    </location>
</feature>
<feature type="transmembrane region" description="Helical" evidence="1">
    <location>
        <begin position="89"/>
        <end position="108"/>
    </location>
</feature>
<feature type="transmembrane region" description="Helical" evidence="1">
    <location>
        <begin position="477"/>
        <end position="501"/>
    </location>
</feature>
<keyword evidence="3" id="KW-1185">Reference proteome</keyword>
<evidence type="ECO:0000256" key="1">
    <source>
        <dbReference type="SAM" id="Phobius"/>
    </source>
</evidence>
<feature type="transmembrane region" description="Helical" evidence="1">
    <location>
        <begin position="570"/>
        <end position="592"/>
    </location>
</feature>
<name>A0A5N0EJ30_9NOCA</name>
<proteinExistence type="predicted"/>
<feature type="transmembrane region" description="Helical" evidence="1">
    <location>
        <begin position="164"/>
        <end position="181"/>
    </location>
</feature>
<sequence>MQVTASQATVRSFYTRALERELSKLLPLSKPDMAGYPLLRPLTYREMIGELNSLSRGYRIPRILQLVAMLSLEFIFLGLLCYMARDFAFYIQFTMLVIYLPIIVLLVVEAGNGTVNGRSYFLKLVRDTRIRRAAPLLPLIRPATGERTLLSYLLLPRPMDLSKALFFPIGTLTLIVLRPSVLDVPFFVPRALVLWFILEILIYQGRYQLNDLRGLDEDRVSPNAAQRGRIPTRAAGLQVAAYATLGAIGGRVVLTVILCGLPFISFFHHVIPMAAGVLVIAVLYEGIRSIERNSFDLGNPRRHAPAVIGWSVVAAVGLGYPLRAFLGLALPPTIGGGKDVPWEWKWPWNWTLPWQWKWPWEWVLPGQDEWTAPFGLRIETGWWIVIELAGYCFWLGIVFVSMTWCLEGGTYVRRSRMVVGRRIFFVDRLIARKPHLLLLLGQTCASVEPVQPVIPSGTTAFDGREVHWLDGGARTFAVWNLALPIATVLGVVLVSGLWGNLWQATQYRIVAGISVVALMVWAMVPVRVGLPMLILHRAVDIICTVSVAITLLATTVVASVTSPRSLTPPAIVLGVILTPLACAMPTLMYKYFRSISYNDLRLPDFLSAITPRRAPRKMVGLIVGRGLIDRIWPLGRTGP</sequence>
<dbReference type="Proteomes" id="UP000323876">
    <property type="component" value="Unassembled WGS sequence"/>
</dbReference>
<keyword evidence="1" id="KW-0472">Membrane</keyword>
<feature type="transmembrane region" description="Helical" evidence="1">
    <location>
        <begin position="270"/>
        <end position="287"/>
    </location>
</feature>
<feature type="transmembrane region" description="Helical" evidence="1">
    <location>
        <begin position="63"/>
        <end position="83"/>
    </location>
</feature>
<feature type="transmembrane region" description="Helical" evidence="1">
    <location>
        <begin position="187"/>
        <end position="203"/>
    </location>
</feature>
<reference evidence="2 3" key="1">
    <citation type="submission" date="2019-09" db="EMBL/GenBank/DDBJ databases">
        <authorList>
            <person name="Wang X."/>
        </authorList>
    </citation>
    <scope>NUCLEOTIDE SEQUENCE [LARGE SCALE GENOMIC DNA]</scope>
    <source>
        <strain evidence="2 3">CICC 11023</strain>
    </source>
</reference>
<dbReference type="EMBL" id="VXLC01000003">
    <property type="protein sequence ID" value="KAA8889398.1"/>
    <property type="molecule type" value="Genomic_DNA"/>
</dbReference>
<evidence type="ECO:0000313" key="3">
    <source>
        <dbReference type="Proteomes" id="UP000323876"/>
    </source>
</evidence>